<dbReference type="PANTHER" id="PTHR43349:SF43">
    <property type="entry name" value="ISOEUGENOL SYNTHASE 1-LIKE"/>
    <property type="match status" value="1"/>
</dbReference>
<protein>
    <submittedName>
        <fullName evidence="4">Eugenol synthase 1</fullName>
    </submittedName>
</protein>
<dbReference type="GO" id="GO:0016491">
    <property type="term" value="F:oxidoreductase activity"/>
    <property type="evidence" value="ECO:0007669"/>
    <property type="project" value="UniProtKB-KW"/>
</dbReference>
<accession>A0AAV9AVP8</accession>
<dbReference type="AlphaFoldDB" id="A0AAV9AVP8"/>
<feature type="domain" description="NmrA-like" evidence="3">
    <location>
        <begin position="6"/>
        <end position="299"/>
    </location>
</feature>
<keyword evidence="1" id="KW-0521">NADP</keyword>
<dbReference type="Pfam" id="PF05368">
    <property type="entry name" value="NmrA"/>
    <property type="match status" value="1"/>
</dbReference>
<comment type="caution">
    <text evidence="4">The sequence shown here is derived from an EMBL/GenBank/DDBJ whole genome shotgun (WGS) entry which is preliminary data.</text>
</comment>
<proteinExistence type="predicted"/>
<evidence type="ECO:0000313" key="5">
    <source>
        <dbReference type="Proteomes" id="UP001179952"/>
    </source>
</evidence>
<dbReference type="InterPro" id="IPR036291">
    <property type="entry name" value="NAD(P)-bd_dom_sf"/>
</dbReference>
<organism evidence="4 5">
    <name type="scientific">Acorus gramineus</name>
    <name type="common">Dwarf sweet flag</name>
    <dbReference type="NCBI Taxonomy" id="55184"/>
    <lineage>
        <taxon>Eukaryota</taxon>
        <taxon>Viridiplantae</taxon>
        <taxon>Streptophyta</taxon>
        <taxon>Embryophyta</taxon>
        <taxon>Tracheophyta</taxon>
        <taxon>Spermatophyta</taxon>
        <taxon>Magnoliopsida</taxon>
        <taxon>Liliopsida</taxon>
        <taxon>Acoraceae</taxon>
        <taxon>Acorus</taxon>
    </lineage>
</organism>
<dbReference type="InterPro" id="IPR008030">
    <property type="entry name" value="NmrA-like"/>
</dbReference>
<dbReference type="PANTHER" id="PTHR43349">
    <property type="entry name" value="PINORESINOL REDUCTASE-RELATED"/>
    <property type="match status" value="1"/>
</dbReference>
<reference evidence="4" key="1">
    <citation type="journal article" date="2023" name="Nat. Commun.">
        <title>Diploid and tetraploid genomes of Acorus and the evolution of monocots.</title>
        <authorList>
            <person name="Ma L."/>
            <person name="Liu K.W."/>
            <person name="Li Z."/>
            <person name="Hsiao Y.Y."/>
            <person name="Qi Y."/>
            <person name="Fu T."/>
            <person name="Tang G.D."/>
            <person name="Zhang D."/>
            <person name="Sun W.H."/>
            <person name="Liu D.K."/>
            <person name="Li Y."/>
            <person name="Chen G.Z."/>
            <person name="Liu X.D."/>
            <person name="Liao X.Y."/>
            <person name="Jiang Y.T."/>
            <person name="Yu X."/>
            <person name="Hao Y."/>
            <person name="Huang J."/>
            <person name="Zhao X.W."/>
            <person name="Ke S."/>
            <person name="Chen Y.Y."/>
            <person name="Wu W.L."/>
            <person name="Hsu J.L."/>
            <person name="Lin Y.F."/>
            <person name="Huang M.D."/>
            <person name="Li C.Y."/>
            <person name="Huang L."/>
            <person name="Wang Z.W."/>
            <person name="Zhao X."/>
            <person name="Zhong W.Y."/>
            <person name="Peng D.H."/>
            <person name="Ahmad S."/>
            <person name="Lan S."/>
            <person name="Zhang J.S."/>
            <person name="Tsai W.C."/>
            <person name="Van de Peer Y."/>
            <person name="Liu Z.J."/>
        </authorList>
    </citation>
    <scope>NUCLEOTIDE SEQUENCE</scope>
    <source>
        <strain evidence="4">SCP</strain>
    </source>
</reference>
<dbReference type="Gene3D" id="3.40.50.720">
    <property type="entry name" value="NAD(P)-binding Rossmann-like Domain"/>
    <property type="match status" value="1"/>
</dbReference>
<keyword evidence="5" id="KW-1185">Reference proteome</keyword>
<dbReference type="Gene3D" id="3.90.25.10">
    <property type="entry name" value="UDP-galactose 4-epimerase, domain 1"/>
    <property type="match status" value="1"/>
</dbReference>
<dbReference type="InterPro" id="IPR050608">
    <property type="entry name" value="NmrA-type/Isoflavone_red_sf"/>
</dbReference>
<gene>
    <name evidence="4" type="ORF">QJS04_geneDACA018502</name>
</gene>
<keyword evidence="2" id="KW-0560">Oxidoreductase</keyword>
<dbReference type="SUPFAM" id="SSF51735">
    <property type="entry name" value="NAD(P)-binding Rossmann-fold domains"/>
    <property type="match status" value="1"/>
</dbReference>
<name>A0AAV9AVP8_ACOGR</name>
<dbReference type="CDD" id="cd05259">
    <property type="entry name" value="PCBER_SDR_a"/>
    <property type="match status" value="1"/>
</dbReference>
<evidence type="ECO:0000256" key="2">
    <source>
        <dbReference type="ARBA" id="ARBA00023002"/>
    </source>
</evidence>
<dbReference type="InterPro" id="IPR045312">
    <property type="entry name" value="PCBER-like"/>
</dbReference>
<dbReference type="EMBL" id="JAUJYN010000006">
    <property type="protein sequence ID" value="KAK1268218.1"/>
    <property type="molecule type" value="Genomic_DNA"/>
</dbReference>
<evidence type="ECO:0000313" key="4">
    <source>
        <dbReference type="EMBL" id="KAK1268218.1"/>
    </source>
</evidence>
<reference evidence="4" key="2">
    <citation type="submission" date="2023-06" db="EMBL/GenBank/DDBJ databases">
        <authorList>
            <person name="Ma L."/>
            <person name="Liu K.-W."/>
            <person name="Li Z."/>
            <person name="Hsiao Y.-Y."/>
            <person name="Qi Y."/>
            <person name="Fu T."/>
            <person name="Tang G."/>
            <person name="Zhang D."/>
            <person name="Sun W.-H."/>
            <person name="Liu D.-K."/>
            <person name="Li Y."/>
            <person name="Chen G.-Z."/>
            <person name="Liu X.-D."/>
            <person name="Liao X.-Y."/>
            <person name="Jiang Y.-T."/>
            <person name="Yu X."/>
            <person name="Hao Y."/>
            <person name="Huang J."/>
            <person name="Zhao X.-W."/>
            <person name="Ke S."/>
            <person name="Chen Y.-Y."/>
            <person name="Wu W.-L."/>
            <person name="Hsu J.-L."/>
            <person name="Lin Y.-F."/>
            <person name="Huang M.-D."/>
            <person name="Li C.-Y."/>
            <person name="Huang L."/>
            <person name="Wang Z.-W."/>
            <person name="Zhao X."/>
            <person name="Zhong W.-Y."/>
            <person name="Peng D.-H."/>
            <person name="Ahmad S."/>
            <person name="Lan S."/>
            <person name="Zhang J.-S."/>
            <person name="Tsai W.-C."/>
            <person name="Van De Peer Y."/>
            <person name="Liu Z.-J."/>
        </authorList>
    </citation>
    <scope>NUCLEOTIDE SEQUENCE</scope>
    <source>
        <strain evidence="4">SCP</strain>
        <tissue evidence="4">Leaves</tissue>
    </source>
</reference>
<dbReference type="Proteomes" id="UP001179952">
    <property type="component" value="Unassembled WGS sequence"/>
</dbReference>
<sequence>MAESASRILVVGGTGYLGRRLVRASVSVGHPTFVLLRPETLVSPDPSRRELIEEFESTGVNILQGDFNDHGNLVRCMKLVDVVISALSADLHHEQYKIIKAIKEAGNIKRFLPSEFGFNVDRVTVLPPCNFVMDIKVQIRRAVEEAGIPHTYVAANCMAEYFIDVFLHPHEQAKDEVIVYGTGKVKGIMNLEEDIAAYAIRTIDDPRTVNRVVVCQPPKNIITQLELTELWEKKTGKTFKKIHIPEEEMIRLIETLREPENIGIAIVHRMFVDERPSYELGENELEASELYPDYKYTSIDLVMEKVISDPPKIKYTSFPTPSGGCSSVTNGNLLVLN</sequence>
<evidence type="ECO:0000259" key="3">
    <source>
        <dbReference type="Pfam" id="PF05368"/>
    </source>
</evidence>
<evidence type="ECO:0000256" key="1">
    <source>
        <dbReference type="ARBA" id="ARBA00022857"/>
    </source>
</evidence>